<feature type="compositionally biased region" description="Basic and acidic residues" evidence="2">
    <location>
        <begin position="263"/>
        <end position="280"/>
    </location>
</feature>
<sequence length="280" mass="32242">MSLVNLSLDEIIARQKRTDKKTNGSVSRFRNIKKKKEYAPEYTATNLAFTRPEASLLDVPSGKWDHSGFEEMYGHGSGDGPLPAPERSGKFNRVDLARKVRLHITNLAPTVNSADLNVCFDDVNRSEQCYDLSSDCYVVVWFEVEELFEEYSIHSATVNYNEMGESVGTADVVTDRITAREIIANLDGVALDGEVMAFHMIDDQAVPINRNVRIKDRLSFREHSRGITKKRLPKRTFTETNNRRKNRSKRLQMTDEELDRELEEYMNKRSQKQNEQKMEI</sequence>
<dbReference type="PANTHER" id="PTHR19965">
    <property type="entry name" value="RNA AND EXPORT FACTOR BINDING PROTEIN"/>
    <property type="match status" value="1"/>
</dbReference>
<protein>
    <submittedName>
        <fullName evidence="5">RRM domain-containing protein</fullName>
    </submittedName>
</protein>
<dbReference type="GO" id="GO:0003729">
    <property type="term" value="F:mRNA binding"/>
    <property type="evidence" value="ECO:0007669"/>
    <property type="project" value="TreeGrafter"/>
</dbReference>
<feature type="region of interest" description="Disordered" evidence="2">
    <location>
        <begin position="240"/>
        <end position="280"/>
    </location>
</feature>
<organism evidence="5">
    <name type="scientific">Onchocerca ochengi</name>
    <name type="common">Filarial nematode worm</name>
    <dbReference type="NCBI Taxonomy" id="42157"/>
    <lineage>
        <taxon>Eukaryota</taxon>
        <taxon>Metazoa</taxon>
        <taxon>Ecdysozoa</taxon>
        <taxon>Nematoda</taxon>
        <taxon>Chromadorea</taxon>
        <taxon>Rhabditida</taxon>
        <taxon>Spirurina</taxon>
        <taxon>Spiruromorpha</taxon>
        <taxon>Filarioidea</taxon>
        <taxon>Onchocercidae</taxon>
        <taxon>Onchocerca</taxon>
    </lineage>
</organism>
<dbReference type="PANTHER" id="PTHR19965:SF82">
    <property type="entry name" value="THO COMPLEX SUBUNIT 4"/>
    <property type="match status" value="1"/>
</dbReference>
<name>A0A182E9Q7_ONCOC</name>
<accession>A0A182E9Q7</accession>
<dbReference type="OrthoDB" id="1049195at2759"/>
<evidence type="ECO:0000313" key="4">
    <source>
        <dbReference type="Proteomes" id="UP000271087"/>
    </source>
</evidence>
<dbReference type="EMBL" id="UYRW01001135">
    <property type="protein sequence ID" value="VDK74476.1"/>
    <property type="molecule type" value="Genomic_DNA"/>
</dbReference>
<keyword evidence="4" id="KW-1185">Reference proteome</keyword>
<evidence type="ECO:0000313" key="5">
    <source>
        <dbReference type="WBParaSite" id="nOo.2.0.1.t04770-RA"/>
    </source>
</evidence>
<dbReference type="GO" id="GO:0006406">
    <property type="term" value="P:mRNA export from nucleus"/>
    <property type="evidence" value="ECO:0007669"/>
    <property type="project" value="TreeGrafter"/>
</dbReference>
<reference evidence="5" key="1">
    <citation type="submission" date="2016-06" db="UniProtKB">
        <authorList>
            <consortium name="WormBaseParasite"/>
        </authorList>
    </citation>
    <scope>IDENTIFICATION</scope>
</reference>
<dbReference type="Proteomes" id="UP000271087">
    <property type="component" value="Unassembled WGS sequence"/>
</dbReference>
<evidence type="ECO:0000256" key="2">
    <source>
        <dbReference type="SAM" id="MobiDB-lite"/>
    </source>
</evidence>
<dbReference type="STRING" id="42157.A0A182E9Q7"/>
<evidence type="ECO:0000313" key="3">
    <source>
        <dbReference type="EMBL" id="VDK74476.1"/>
    </source>
</evidence>
<dbReference type="AlphaFoldDB" id="A0A182E9Q7"/>
<dbReference type="GO" id="GO:0005634">
    <property type="term" value="C:nucleus"/>
    <property type="evidence" value="ECO:0007669"/>
    <property type="project" value="TreeGrafter"/>
</dbReference>
<proteinExistence type="predicted"/>
<reference evidence="3 4" key="2">
    <citation type="submission" date="2018-08" db="EMBL/GenBank/DDBJ databases">
        <authorList>
            <person name="Laetsch R D."/>
            <person name="Stevens L."/>
            <person name="Kumar S."/>
            <person name="Blaxter L. M."/>
        </authorList>
    </citation>
    <scope>NUCLEOTIDE SEQUENCE [LARGE SCALE GENOMIC DNA]</scope>
</reference>
<keyword evidence="1" id="KW-0694">RNA-binding</keyword>
<dbReference type="InterPro" id="IPR051229">
    <property type="entry name" value="ALYREF_mRNA_export"/>
</dbReference>
<dbReference type="WBParaSite" id="nOo.2.0.1.t04770-RA">
    <property type="protein sequence ID" value="nOo.2.0.1.t04770-RA"/>
    <property type="gene ID" value="nOo.2.0.1.g04770"/>
</dbReference>
<evidence type="ECO:0000256" key="1">
    <source>
        <dbReference type="ARBA" id="ARBA00022884"/>
    </source>
</evidence>
<gene>
    <name evidence="3" type="ORF">NOO_LOCUS4770</name>
</gene>